<accession>W9Z348</accession>
<dbReference type="GO" id="GO:0006897">
    <property type="term" value="P:endocytosis"/>
    <property type="evidence" value="ECO:0007669"/>
    <property type="project" value="TreeGrafter"/>
</dbReference>
<feature type="compositionally biased region" description="Polar residues" evidence="1">
    <location>
        <begin position="625"/>
        <end position="648"/>
    </location>
</feature>
<feature type="region of interest" description="Disordered" evidence="1">
    <location>
        <begin position="378"/>
        <end position="431"/>
    </location>
</feature>
<dbReference type="GO" id="GO:0071933">
    <property type="term" value="F:Arp2/3 complex binding"/>
    <property type="evidence" value="ECO:0007669"/>
    <property type="project" value="TreeGrafter"/>
</dbReference>
<feature type="domain" description="SPIN90/Ldb17 leucine-rich" evidence="2">
    <location>
        <begin position="185"/>
        <end position="327"/>
    </location>
</feature>
<evidence type="ECO:0000259" key="2">
    <source>
        <dbReference type="Pfam" id="PF09431"/>
    </source>
</evidence>
<comment type="caution">
    <text evidence="3">The sequence shown here is derived from an EMBL/GenBank/DDBJ whole genome shotgun (WGS) entry which is preliminary data.</text>
</comment>
<dbReference type="RefSeq" id="XP_007730316.1">
    <property type="nucleotide sequence ID" value="XM_007732126.1"/>
</dbReference>
<proteinExistence type="predicted"/>
<dbReference type="OrthoDB" id="445362at2759"/>
<feature type="compositionally biased region" description="Basic residues" evidence="1">
    <location>
        <begin position="564"/>
        <end position="586"/>
    </location>
</feature>
<dbReference type="GeneID" id="19166116"/>
<dbReference type="Pfam" id="PF09431">
    <property type="entry name" value="SPIN90_LRD"/>
    <property type="match status" value="1"/>
</dbReference>
<evidence type="ECO:0000256" key="1">
    <source>
        <dbReference type="SAM" id="MobiDB-lite"/>
    </source>
</evidence>
<sequence length="832" mass="93245">MEHEATYDFEDEDHFWTVLDQTISRDCDSHSGIDDTLRSYLSLVCSFRERFLPTDEDLGRCAFKLQDSTLFSIHADYIRRQFVQCLLEEDEPDIVLASTAFLLADAQCHERTYELLNEEGAFPRLVDLITSPKRHGHEVLHRLLMELLYEMSRIQKISLGDLAHVSDDFIKMLFEIIEQVSNDVDDPYHYPTIRVLLVLNEQYMVAAHAPTSGQNAVPLTNRVIKVLSAHGSEYMTFGENIILLLNREDETSLQLLTLKLLYLLFTTPTTYEYFYTNDLRVLVDILLRNLLDLPEEASSLRHTYLRVLYPLLEHTQLKYPPYYKREEIRKVLMILGGNHAIENAGAPSWLPPWSHFDTVDETTKRLVRRCEGVNWLMDSVTDAPTESESPTDDTASNTSPPASPSKGKPPALPAPRKLKKRASSKGSTQTIGQYLIPQLESARQSSLSMMEVAAQREKPGVMTPSRNPSLKQNLRAAIMHKKERPPPPPQARRSGWGRPNMRAHQTDLEVAKAGITIAEQEIITENARHRYDHSHQARHAPVPGVPENGTGTSQPFQEPPPVPSRHKGHFKKPPPTPKARRWRVKRGKEEDGNCGTNGPRQPGKFNSNLPSIVTTTTKGEDIPEQSPSSPQEKTFSLVDSVSAGSAGSNVKVPVSQALENAQAQVVEAITDTLEHVDLKADQTSSNARNSNDTGLEELSKGTEVNHIAEETTETSTERIQGHSQDDAEPCFHDAVMNQPQPVSQAPSPAPQPSDRNEIKIIAPLETSSAVPIAHRPRMVLTPPAQEPVRGVPGPQYELERSPFLTDEDEEEVEVEGEGEGEEKETEIEIRGR</sequence>
<feature type="region of interest" description="Disordered" evidence="1">
    <location>
        <begin position="481"/>
        <end position="500"/>
    </location>
</feature>
<feature type="compositionally biased region" description="Acidic residues" evidence="1">
    <location>
        <begin position="805"/>
        <end position="825"/>
    </location>
</feature>
<dbReference type="EMBL" id="AMGY01000002">
    <property type="protein sequence ID" value="EXJ88919.1"/>
    <property type="molecule type" value="Genomic_DNA"/>
</dbReference>
<dbReference type="PANTHER" id="PTHR13357">
    <property type="entry name" value="SH3 ADAPTER PROTEIN SPIN90 NCK INTERACTING PROTEIN WITH SH3 DOMAIN"/>
    <property type="match status" value="1"/>
</dbReference>
<feature type="compositionally biased region" description="Polar residues" evidence="1">
    <location>
        <begin position="594"/>
        <end position="617"/>
    </location>
</feature>
<dbReference type="STRING" id="1182542.W9Z348"/>
<dbReference type="HOGENOM" id="CLU_017272_0_0_1"/>
<keyword evidence="4" id="KW-1185">Reference proteome</keyword>
<organism evidence="3 4">
    <name type="scientific">Capronia epimyces CBS 606.96</name>
    <dbReference type="NCBI Taxonomy" id="1182542"/>
    <lineage>
        <taxon>Eukaryota</taxon>
        <taxon>Fungi</taxon>
        <taxon>Dikarya</taxon>
        <taxon>Ascomycota</taxon>
        <taxon>Pezizomycotina</taxon>
        <taxon>Eurotiomycetes</taxon>
        <taxon>Chaetothyriomycetidae</taxon>
        <taxon>Chaetothyriales</taxon>
        <taxon>Herpotrichiellaceae</taxon>
        <taxon>Capronia</taxon>
    </lineage>
</organism>
<name>W9Z348_9EURO</name>
<dbReference type="GO" id="GO:0000147">
    <property type="term" value="P:actin cortical patch assembly"/>
    <property type="evidence" value="ECO:0007669"/>
    <property type="project" value="TreeGrafter"/>
</dbReference>
<dbReference type="GO" id="GO:0051666">
    <property type="term" value="P:actin cortical patch localization"/>
    <property type="evidence" value="ECO:0007669"/>
    <property type="project" value="TreeGrafter"/>
</dbReference>
<gene>
    <name evidence="3" type="ORF">A1O3_01983</name>
</gene>
<dbReference type="AlphaFoldDB" id="W9Z348"/>
<dbReference type="InterPro" id="IPR030125">
    <property type="entry name" value="SPIN90/Ldb17"/>
</dbReference>
<reference evidence="3 4" key="1">
    <citation type="submission" date="2013-03" db="EMBL/GenBank/DDBJ databases">
        <title>The Genome Sequence of Capronia epimyces CBS 606.96.</title>
        <authorList>
            <consortium name="The Broad Institute Genomics Platform"/>
            <person name="Cuomo C."/>
            <person name="de Hoog S."/>
            <person name="Gorbushina A."/>
            <person name="Walker B."/>
            <person name="Young S.K."/>
            <person name="Zeng Q."/>
            <person name="Gargeya S."/>
            <person name="Fitzgerald M."/>
            <person name="Haas B."/>
            <person name="Abouelleil A."/>
            <person name="Allen A.W."/>
            <person name="Alvarado L."/>
            <person name="Arachchi H.M."/>
            <person name="Berlin A.M."/>
            <person name="Chapman S.B."/>
            <person name="Gainer-Dewar J."/>
            <person name="Goldberg J."/>
            <person name="Griggs A."/>
            <person name="Gujja S."/>
            <person name="Hansen M."/>
            <person name="Howarth C."/>
            <person name="Imamovic A."/>
            <person name="Ireland A."/>
            <person name="Larimer J."/>
            <person name="McCowan C."/>
            <person name="Murphy C."/>
            <person name="Pearson M."/>
            <person name="Poon T.W."/>
            <person name="Priest M."/>
            <person name="Roberts A."/>
            <person name="Saif S."/>
            <person name="Shea T."/>
            <person name="Sisk P."/>
            <person name="Sykes S."/>
            <person name="Wortman J."/>
            <person name="Nusbaum C."/>
            <person name="Birren B."/>
        </authorList>
    </citation>
    <scope>NUCLEOTIDE SEQUENCE [LARGE SCALE GENOMIC DNA]</scope>
    <source>
        <strain evidence="3 4">CBS 606.96</strain>
    </source>
</reference>
<dbReference type="GO" id="GO:0030479">
    <property type="term" value="C:actin cortical patch"/>
    <property type="evidence" value="ECO:0007669"/>
    <property type="project" value="TreeGrafter"/>
</dbReference>
<feature type="compositionally biased region" description="Low complexity" evidence="1">
    <location>
        <begin position="394"/>
        <end position="409"/>
    </location>
</feature>
<dbReference type="InterPro" id="IPR016024">
    <property type="entry name" value="ARM-type_fold"/>
</dbReference>
<feature type="region of interest" description="Disordered" evidence="1">
    <location>
        <begin position="773"/>
        <end position="832"/>
    </location>
</feature>
<evidence type="ECO:0000313" key="4">
    <source>
        <dbReference type="Proteomes" id="UP000019478"/>
    </source>
</evidence>
<feature type="compositionally biased region" description="Basic and acidic residues" evidence="1">
    <location>
        <begin position="715"/>
        <end position="731"/>
    </location>
</feature>
<feature type="region of interest" description="Disordered" evidence="1">
    <location>
        <begin position="677"/>
        <end position="760"/>
    </location>
</feature>
<dbReference type="eggNOG" id="KOG4035">
    <property type="taxonomic scope" value="Eukaryota"/>
</dbReference>
<dbReference type="Proteomes" id="UP000019478">
    <property type="component" value="Unassembled WGS sequence"/>
</dbReference>
<protein>
    <recommendedName>
        <fullName evidence="2">SPIN90/Ldb17 leucine-rich domain-containing protein</fullName>
    </recommendedName>
</protein>
<feature type="compositionally biased region" description="Polar residues" evidence="1">
    <location>
        <begin position="681"/>
        <end position="693"/>
    </location>
</feature>
<feature type="region of interest" description="Disordered" evidence="1">
    <location>
        <begin position="531"/>
        <end position="648"/>
    </location>
</feature>
<evidence type="ECO:0000313" key="3">
    <source>
        <dbReference type="EMBL" id="EXJ88919.1"/>
    </source>
</evidence>
<dbReference type="SUPFAM" id="SSF48371">
    <property type="entry name" value="ARM repeat"/>
    <property type="match status" value="1"/>
</dbReference>
<dbReference type="PANTHER" id="PTHR13357:SF1">
    <property type="entry name" value="NCK-INTERACTING PROTEIN WITH SH3 DOMAIN"/>
    <property type="match status" value="1"/>
</dbReference>
<dbReference type="InterPro" id="IPR018556">
    <property type="entry name" value="SPIN90/Ldb17_LRD"/>
</dbReference>